<feature type="transmembrane region" description="Helical" evidence="1">
    <location>
        <begin position="186"/>
        <end position="208"/>
    </location>
</feature>
<evidence type="ECO:0000313" key="2">
    <source>
        <dbReference type="EMBL" id="PSB01830.1"/>
    </source>
</evidence>
<accession>A0A2T1C0P0</accession>
<dbReference type="AlphaFoldDB" id="A0A2T1C0P0"/>
<dbReference type="RefSeq" id="WP_106289724.1">
    <property type="nucleotide sequence ID" value="NZ_CAWNTC010000114.1"/>
</dbReference>
<dbReference type="InterPro" id="IPR025067">
    <property type="entry name" value="DUF4079"/>
</dbReference>
<reference evidence="2 3" key="2">
    <citation type="submission" date="2018-03" db="EMBL/GenBank/DDBJ databases">
        <title>The ancient ancestry and fast evolution of plastids.</title>
        <authorList>
            <person name="Moore K.R."/>
            <person name="Magnabosco C."/>
            <person name="Momper L."/>
            <person name="Gold D.A."/>
            <person name="Bosak T."/>
            <person name="Fournier G.P."/>
        </authorList>
    </citation>
    <scope>NUCLEOTIDE SEQUENCE [LARGE SCALE GENOMIC DNA]</scope>
    <source>
        <strain evidence="2 3">CCAP 1448/3</strain>
    </source>
</reference>
<dbReference type="Proteomes" id="UP000238762">
    <property type="component" value="Unassembled WGS sequence"/>
</dbReference>
<evidence type="ECO:0000313" key="3">
    <source>
        <dbReference type="Proteomes" id="UP000238762"/>
    </source>
</evidence>
<keyword evidence="1" id="KW-0472">Membrane</keyword>
<organism evidence="2 3">
    <name type="scientific">Merismopedia glauca CCAP 1448/3</name>
    <dbReference type="NCBI Taxonomy" id="1296344"/>
    <lineage>
        <taxon>Bacteria</taxon>
        <taxon>Bacillati</taxon>
        <taxon>Cyanobacteriota</taxon>
        <taxon>Cyanophyceae</taxon>
        <taxon>Synechococcales</taxon>
        <taxon>Merismopediaceae</taxon>
        <taxon>Merismopedia</taxon>
    </lineage>
</organism>
<dbReference type="EMBL" id="PVWJ01000086">
    <property type="protein sequence ID" value="PSB01830.1"/>
    <property type="molecule type" value="Genomic_DNA"/>
</dbReference>
<sequence>MESRDLILLLHPAIAVIIVFPLIGIVVNRALQTRQRRLEILREGKSKIPAVGLEHVQVGRWLTGSVVGIVLVALANDVLGNIVDKQVWTQSPLQVVSICLLFAATIASLAFLYRAKTRLWRGVFATLTGMGLVVLGSQDGVYRKTDYWYVSHYYYGITAALLMIFSLAILRDIYQDKSHRWRNIHIILNSIALLFFLGQAITGTQALLEVPLSWQEPYVQKLYEQKCDRKPCIIQAPSIPRSPQ</sequence>
<feature type="transmembrane region" description="Helical" evidence="1">
    <location>
        <begin position="153"/>
        <end position="174"/>
    </location>
</feature>
<name>A0A2T1C0P0_9CYAN</name>
<protein>
    <submittedName>
        <fullName evidence="2">DUF4079 domain-containing protein</fullName>
    </submittedName>
</protein>
<feature type="transmembrane region" description="Helical" evidence="1">
    <location>
        <begin position="6"/>
        <end position="27"/>
    </location>
</feature>
<feature type="transmembrane region" description="Helical" evidence="1">
    <location>
        <begin position="61"/>
        <end position="83"/>
    </location>
</feature>
<comment type="caution">
    <text evidence="2">The sequence shown here is derived from an EMBL/GenBank/DDBJ whole genome shotgun (WGS) entry which is preliminary data.</text>
</comment>
<reference evidence="2 3" key="1">
    <citation type="submission" date="2018-02" db="EMBL/GenBank/DDBJ databases">
        <authorList>
            <person name="Cohen D.B."/>
            <person name="Kent A.D."/>
        </authorList>
    </citation>
    <scope>NUCLEOTIDE SEQUENCE [LARGE SCALE GENOMIC DNA]</scope>
    <source>
        <strain evidence="2 3">CCAP 1448/3</strain>
    </source>
</reference>
<keyword evidence="3" id="KW-1185">Reference proteome</keyword>
<evidence type="ECO:0000256" key="1">
    <source>
        <dbReference type="SAM" id="Phobius"/>
    </source>
</evidence>
<proteinExistence type="predicted"/>
<dbReference type="Pfam" id="PF13301">
    <property type="entry name" value="DUF4079"/>
    <property type="match status" value="1"/>
</dbReference>
<gene>
    <name evidence="2" type="ORF">C7B64_16330</name>
</gene>
<feature type="transmembrane region" description="Helical" evidence="1">
    <location>
        <begin position="119"/>
        <end position="138"/>
    </location>
</feature>
<feature type="transmembrane region" description="Helical" evidence="1">
    <location>
        <begin position="95"/>
        <end position="112"/>
    </location>
</feature>
<keyword evidence="1" id="KW-1133">Transmembrane helix</keyword>
<dbReference type="OrthoDB" id="507684at2"/>
<keyword evidence="1" id="KW-0812">Transmembrane</keyword>